<sequence length="291" mass="31981">MKTYFILLHVFVFLLMFDYGMFLTSSSLSSQDSPTASSSIPTNITMTTAQSITETESNVTIRDNTTTSASGDEDDNNNTTSVTNTQPNVSLPIPEPGDKISNDNSGAITGGIIILILILILISLLLGILYFLRRKGRSYSFDLTRSDACANEYDTPLREEQGISYEPTDKDLPGCLDYMQDDKCQEMTSVILNGCANETTEQTATLESEDQNLPEENSFPSSPSLTPPIRKVEFNLDLDMISGEFELNTPTSADACDASLNENNNNIFNAGWGPAEEIFTEISLDEPREQV</sequence>
<dbReference type="AlphaFoldDB" id="A0A5A9NAY1"/>
<accession>A0A5A9NAY1</accession>
<proteinExistence type="predicted"/>
<feature type="compositionally biased region" description="Polar residues" evidence="1">
    <location>
        <begin position="55"/>
        <end position="70"/>
    </location>
</feature>
<keyword evidence="2" id="KW-1133">Transmembrane helix</keyword>
<evidence type="ECO:0000313" key="4">
    <source>
        <dbReference type="Proteomes" id="UP000324632"/>
    </source>
</evidence>
<keyword evidence="2" id="KW-0812">Transmembrane</keyword>
<organism evidence="3 4">
    <name type="scientific">Triplophysa tibetana</name>
    <dbReference type="NCBI Taxonomy" id="1572043"/>
    <lineage>
        <taxon>Eukaryota</taxon>
        <taxon>Metazoa</taxon>
        <taxon>Chordata</taxon>
        <taxon>Craniata</taxon>
        <taxon>Vertebrata</taxon>
        <taxon>Euteleostomi</taxon>
        <taxon>Actinopterygii</taxon>
        <taxon>Neopterygii</taxon>
        <taxon>Teleostei</taxon>
        <taxon>Ostariophysi</taxon>
        <taxon>Cypriniformes</taxon>
        <taxon>Nemacheilidae</taxon>
        <taxon>Triplophysa</taxon>
    </lineage>
</organism>
<dbReference type="Proteomes" id="UP000324632">
    <property type="component" value="Chromosome 20"/>
</dbReference>
<feature type="region of interest" description="Disordered" evidence="1">
    <location>
        <begin position="55"/>
        <end position="98"/>
    </location>
</feature>
<evidence type="ECO:0000256" key="1">
    <source>
        <dbReference type="SAM" id="MobiDB-lite"/>
    </source>
</evidence>
<keyword evidence="4" id="KW-1185">Reference proteome</keyword>
<feature type="transmembrane region" description="Helical" evidence="2">
    <location>
        <begin position="107"/>
        <end position="132"/>
    </location>
</feature>
<evidence type="ECO:0000256" key="2">
    <source>
        <dbReference type="SAM" id="Phobius"/>
    </source>
</evidence>
<gene>
    <name evidence="3" type="ORF">E1301_Tti020743</name>
</gene>
<evidence type="ECO:0000313" key="3">
    <source>
        <dbReference type="EMBL" id="KAA0706533.1"/>
    </source>
</evidence>
<dbReference type="EMBL" id="SOYY01000020">
    <property type="protein sequence ID" value="KAA0706533.1"/>
    <property type="molecule type" value="Genomic_DNA"/>
</dbReference>
<comment type="caution">
    <text evidence="3">The sequence shown here is derived from an EMBL/GenBank/DDBJ whole genome shotgun (WGS) entry which is preliminary data.</text>
</comment>
<feature type="region of interest" description="Disordered" evidence="1">
    <location>
        <begin position="207"/>
        <end position="226"/>
    </location>
</feature>
<reference evidence="3 4" key="1">
    <citation type="journal article" date="2019" name="Mol. Ecol. Resour.">
        <title>Chromosome-level genome assembly of Triplophysa tibetana, a fish adapted to the harsh high-altitude environment of the Tibetan Plateau.</title>
        <authorList>
            <person name="Yang X."/>
            <person name="Liu H."/>
            <person name="Ma Z."/>
            <person name="Zou Y."/>
            <person name="Zou M."/>
            <person name="Mao Y."/>
            <person name="Li X."/>
            <person name="Wang H."/>
            <person name="Chen T."/>
            <person name="Wang W."/>
            <person name="Yang R."/>
        </authorList>
    </citation>
    <scope>NUCLEOTIDE SEQUENCE [LARGE SCALE GENOMIC DNA]</scope>
    <source>
        <strain evidence="3">TTIB1903HZAU</strain>
        <tissue evidence="3">Muscle</tissue>
    </source>
</reference>
<feature type="compositionally biased region" description="Polar residues" evidence="1">
    <location>
        <begin position="214"/>
        <end position="224"/>
    </location>
</feature>
<name>A0A5A9NAY1_9TELE</name>
<protein>
    <submittedName>
        <fullName evidence="3">Uncharacterized protein</fullName>
    </submittedName>
</protein>
<keyword evidence="2" id="KW-0472">Membrane</keyword>